<dbReference type="InterPro" id="IPR005172">
    <property type="entry name" value="CRC"/>
</dbReference>
<feature type="compositionally biased region" description="Polar residues" evidence="4">
    <location>
        <begin position="369"/>
        <end position="381"/>
    </location>
</feature>
<dbReference type="AlphaFoldDB" id="A0AAD1Z3J0"/>
<dbReference type="EMBL" id="OU503040">
    <property type="protein sequence ID" value="CAI9762179.1"/>
    <property type="molecule type" value="Genomic_DNA"/>
</dbReference>
<feature type="compositionally biased region" description="Polar residues" evidence="4">
    <location>
        <begin position="720"/>
        <end position="741"/>
    </location>
</feature>
<evidence type="ECO:0000313" key="6">
    <source>
        <dbReference type="EMBL" id="CAI9762179.1"/>
    </source>
</evidence>
<dbReference type="InterPro" id="IPR044522">
    <property type="entry name" value="TSO1-like"/>
</dbReference>
<comment type="similarity">
    <text evidence="2">Belongs to the lin-54 family.</text>
</comment>
<dbReference type="Pfam" id="PF03638">
    <property type="entry name" value="TCR"/>
    <property type="match status" value="2"/>
</dbReference>
<evidence type="ECO:0000256" key="2">
    <source>
        <dbReference type="ARBA" id="ARBA00007267"/>
    </source>
</evidence>
<feature type="region of interest" description="Disordered" evidence="4">
    <location>
        <begin position="101"/>
        <end position="125"/>
    </location>
</feature>
<feature type="compositionally biased region" description="Polar residues" evidence="4">
    <location>
        <begin position="290"/>
        <end position="299"/>
    </location>
</feature>
<dbReference type="Proteomes" id="UP000834106">
    <property type="component" value="Chromosome 5"/>
</dbReference>
<accession>A0AAD1Z3J0</accession>
<feature type="region of interest" description="Disordered" evidence="4">
    <location>
        <begin position="359"/>
        <end position="387"/>
    </location>
</feature>
<evidence type="ECO:0000259" key="5">
    <source>
        <dbReference type="PROSITE" id="PS51634"/>
    </source>
</evidence>
<dbReference type="InterPro" id="IPR033467">
    <property type="entry name" value="Tesmin/TSO1-like_CXC"/>
</dbReference>
<reference evidence="6" key="1">
    <citation type="submission" date="2023-05" db="EMBL/GenBank/DDBJ databases">
        <authorList>
            <person name="Huff M."/>
        </authorList>
    </citation>
    <scope>NUCLEOTIDE SEQUENCE</scope>
</reference>
<dbReference type="SMART" id="SM01114">
    <property type="entry name" value="CXC"/>
    <property type="match status" value="2"/>
</dbReference>
<sequence>MEEKAEKVKETEKGKGVMVVVMDTPERSKSNQVTTSTNKFEDSPVFNFLNNLSPIEPVKSIHITQTVNTLSFASIPSIFTSPHVSSLKGSRFLKRHQLADPSKPEFATDGGNTIDKNDPIIDGANKSDKSHEILYPEGSVEEAIYKPSYECSKLEIKLGQSLVYDSRCSHSILTTSNDLSAKHSAEYAYTSSTFAPFIQEASQKGLYESRENEEGANQIDQDNEATGCDWESFISSAVDPLIFESPINTEFCKKSMQSGESFYANVSNNMQNTLSFSEAGSGEQVGEGSATENPSSQLGEGSELKEIAETHDMVAGCSTSNPSENMDNELDSGLYRGVRRRCLVFETARALRKHLDKNSASDSPLLMQSDGNTSSSDGQRISTKDRSDSSRCVLAGIGLHLNALTTTPKGYKFVAKFRTPAPQEELLNNSLAVTMLDREVSTVENGVPPVEDESQASGYIVNEEITQSSPKKKRSKLELAGEGEACKRCNCKKSKCLKLYCECFAAGVYCVEPCSCIDCFNKPVHEDTVLATRKQIESRNPLAFAPKVIKGSDSLCETRSDSSKTPASARHKRGCNCKKSGCLKKYCECYQGGVGCSINCRCEGCKNVFGRKDGTEVELEEDEGDITEKSMGDKSLQKTAIQNNLEQNPDSALPATPLQCGRSLVQHPFSSKNKPPRSSFPSIGSFGKIGNFVAQTKSDKHFGNVQEDEMPEFGQGGSPNSGIKSSSPNSKRVSPHQSGLGTSPEVRRGRKLILQSIPSFPSLTPKH</sequence>
<keyword evidence="3" id="KW-0539">Nucleus</keyword>
<name>A0AAD1Z3J0_9LAMI</name>
<comment type="subcellular location">
    <subcellularLocation>
        <location evidence="1">Nucleus</location>
    </subcellularLocation>
</comment>
<feature type="region of interest" description="Disordered" evidence="4">
    <location>
        <begin position="279"/>
        <end position="301"/>
    </location>
</feature>
<evidence type="ECO:0000256" key="4">
    <source>
        <dbReference type="SAM" id="MobiDB-lite"/>
    </source>
</evidence>
<feature type="compositionally biased region" description="Basic and acidic residues" evidence="4">
    <location>
        <begin position="115"/>
        <end position="125"/>
    </location>
</feature>
<evidence type="ECO:0000313" key="7">
    <source>
        <dbReference type="Proteomes" id="UP000834106"/>
    </source>
</evidence>
<dbReference type="GO" id="GO:0005634">
    <property type="term" value="C:nucleus"/>
    <property type="evidence" value="ECO:0007669"/>
    <property type="project" value="UniProtKB-SubCell"/>
</dbReference>
<keyword evidence="7" id="KW-1185">Reference proteome</keyword>
<dbReference type="PROSITE" id="PS51634">
    <property type="entry name" value="CRC"/>
    <property type="match status" value="1"/>
</dbReference>
<feature type="domain" description="CRC" evidence="5">
    <location>
        <begin position="485"/>
        <end position="610"/>
    </location>
</feature>
<protein>
    <recommendedName>
        <fullName evidence="5">CRC domain-containing protein</fullName>
    </recommendedName>
</protein>
<feature type="compositionally biased region" description="Polar residues" evidence="4">
    <location>
        <begin position="756"/>
        <end position="767"/>
    </location>
</feature>
<proteinExistence type="inferred from homology"/>
<feature type="region of interest" description="Disordered" evidence="4">
    <location>
        <begin position="707"/>
        <end position="767"/>
    </location>
</feature>
<dbReference type="GO" id="GO:0003700">
    <property type="term" value="F:DNA-binding transcription factor activity"/>
    <property type="evidence" value="ECO:0007669"/>
    <property type="project" value="InterPro"/>
</dbReference>
<dbReference type="PANTHER" id="PTHR46159:SF12">
    <property type="entry name" value="PROTEIN TESMIN_TSO1-LIKE CXC 3-RELATED"/>
    <property type="match status" value="1"/>
</dbReference>
<organism evidence="6 7">
    <name type="scientific">Fraxinus pennsylvanica</name>
    <dbReference type="NCBI Taxonomy" id="56036"/>
    <lineage>
        <taxon>Eukaryota</taxon>
        <taxon>Viridiplantae</taxon>
        <taxon>Streptophyta</taxon>
        <taxon>Embryophyta</taxon>
        <taxon>Tracheophyta</taxon>
        <taxon>Spermatophyta</taxon>
        <taxon>Magnoliopsida</taxon>
        <taxon>eudicotyledons</taxon>
        <taxon>Gunneridae</taxon>
        <taxon>Pentapetalae</taxon>
        <taxon>asterids</taxon>
        <taxon>lamiids</taxon>
        <taxon>Lamiales</taxon>
        <taxon>Oleaceae</taxon>
        <taxon>Oleeae</taxon>
        <taxon>Fraxinus</taxon>
    </lineage>
</organism>
<dbReference type="PANTHER" id="PTHR46159">
    <property type="entry name" value="PROTEIN TESMIN/TSO1-LIKE CXC 2"/>
    <property type="match status" value="1"/>
</dbReference>
<evidence type="ECO:0000256" key="3">
    <source>
        <dbReference type="ARBA" id="ARBA00023242"/>
    </source>
</evidence>
<gene>
    <name evidence="6" type="ORF">FPE_LOCUS9609</name>
</gene>
<evidence type="ECO:0000256" key="1">
    <source>
        <dbReference type="ARBA" id="ARBA00004123"/>
    </source>
</evidence>